<dbReference type="PANTHER" id="PTHR43158">
    <property type="entry name" value="SKFA PEPTIDE EXPORT ATP-BINDING PROTEIN SKFE"/>
    <property type="match status" value="1"/>
</dbReference>
<dbReference type="OMA" id="MRTVEQW"/>
<feature type="domain" description="ABC transporter" evidence="4">
    <location>
        <begin position="52"/>
        <end position="295"/>
    </location>
</feature>
<evidence type="ECO:0000256" key="2">
    <source>
        <dbReference type="ARBA" id="ARBA00022741"/>
    </source>
</evidence>
<sequence length="360" mass="39992">MEHKEKTKEIKEKNKCQTSNSCSESAKFGTICFVLSSGGHLLLKNNMGEVTVEIKELSFTYPGIDGQPPPNARPLIQSFSLTLRAGDRCLLVGANGAGKTTILKLIGGKHMVDPGVIRVLGKSAFHDTALTASGDLNYLGGEWRRDVAFAGFDVPLQMDISAEKMIYGVQGVDPERRSRLIEVLDIDLNWRLHRVSDGQRRRVQICMGLLRPFKVLLLDEITVDLDVLARADLLAFLLSECQNKGATIIYATHIFDGLETWPSHIAYVAQGVLQFVKPLSEVEDLKNATLMRVVEGWLRKEIESERKKRKENRGKGVAGSDWKPPSDFRLLNNGWAGGRLHSTLAGEAPYILSSNRVLRQ</sequence>
<keyword evidence="2" id="KW-0547">Nucleotide-binding</keyword>
<accession>A0A8T2VA24</accession>
<dbReference type="InterPro" id="IPR027417">
    <property type="entry name" value="P-loop_NTPase"/>
</dbReference>
<keyword evidence="3" id="KW-0067">ATP-binding</keyword>
<protein>
    <recommendedName>
        <fullName evidence="4">ABC transporter domain-containing protein</fullName>
    </recommendedName>
</protein>
<dbReference type="GO" id="GO:0016887">
    <property type="term" value="F:ATP hydrolysis activity"/>
    <property type="evidence" value="ECO:0007669"/>
    <property type="project" value="InterPro"/>
</dbReference>
<dbReference type="Gene3D" id="3.40.50.300">
    <property type="entry name" value="P-loop containing nucleotide triphosphate hydrolases"/>
    <property type="match status" value="1"/>
</dbReference>
<organism evidence="5 6">
    <name type="scientific">Ceratopteris richardii</name>
    <name type="common">Triangle waterfern</name>
    <dbReference type="NCBI Taxonomy" id="49495"/>
    <lineage>
        <taxon>Eukaryota</taxon>
        <taxon>Viridiplantae</taxon>
        <taxon>Streptophyta</taxon>
        <taxon>Embryophyta</taxon>
        <taxon>Tracheophyta</taxon>
        <taxon>Polypodiopsida</taxon>
        <taxon>Polypodiidae</taxon>
        <taxon>Polypodiales</taxon>
        <taxon>Pteridineae</taxon>
        <taxon>Pteridaceae</taxon>
        <taxon>Parkerioideae</taxon>
        <taxon>Ceratopteris</taxon>
    </lineage>
</organism>
<keyword evidence="1" id="KW-0150">Chloroplast</keyword>
<evidence type="ECO:0000313" key="6">
    <source>
        <dbReference type="Proteomes" id="UP000825935"/>
    </source>
</evidence>
<gene>
    <name evidence="5" type="ORF">KP509_02G070700</name>
</gene>
<proteinExistence type="predicted"/>
<dbReference type="PANTHER" id="PTHR43158:SF12">
    <property type="entry name" value="ABC TRANSPORTER FAMILY PROTEIN"/>
    <property type="match status" value="1"/>
</dbReference>
<dbReference type="EMBL" id="CM035407">
    <property type="protein sequence ID" value="KAH7444232.1"/>
    <property type="molecule type" value="Genomic_DNA"/>
</dbReference>
<dbReference type="InterPro" id="IPR003593">
    <property type="entry name" value="AAA+_ATPase"/>
</dbReference>
<keyword evidence="1" id="KW-0934">Plastid</keyword>
<dbReference type="SUPFAM" id="SSF52540">
    <property type="entry name" value="P-loop containing nucleoside triphosphate hydrolases"/>
    <property type="match status" value="1"/>
</dbReference>
<comment type="caution">
    <text evidence="5">The sequence shown here is derived from an EMBL/GenBank/DDBJ whole genome shotgun (WGS) entry which is preliminary data.</text>
</comment>
<evidence type="ECO:0000256" key="3">
    <source>
        <dbReference type="ARBA" id="ARBA00022840"/>
    </source>
</evidence>
<dbReference type="InterPro" id="IPR003439">
    <property type="entry name" value="ABC_transporter-like_ATP-bd"/>
</dbReference>
<dbReference type="GO" id="GO:0005524">
    <property type="term" value="F:ATP binding"/>
    <property type="evidence" value="ECO:0007669"/>
    <property type="project" value="UniProtKB-KW"/>
</dbReference>
<reference evidence="5" key="1">
    <citation type="submission" date="2021-08" db="EMBL/GenBank/DDBJ databases">
        <title>WGS assembly of Ceratopteris richardii.</title>
        <authorList>
            <person name="Marchant D.B."/>
            <person name="Chen G."/>
            <person name="Jenkins J."/>
            <person name="Shu S."/>
            <person name="Leebens-Mack J."/>
            <person name="Grimwood J."/>
            <person name="Schmutz J."/>
            <person name="Soltis P."/>
            <person name="Soltis D."/>
            <person name="Chen Z.-H."/>
        </authorList>
    </citation>
    <scope>NUCLEOTIDE SEQUENCE</scope>
    <source>
        <strain evidence="5">Whitten #5841</strain>
        <tissue evidence="5">Leaf</tissue>
    </source>
</reference>
<evidence type="ECO:0000256" key="1">
    <source>
        <dbReference type="ARBA" id="ARBA00022528"/>
    </source>
</evidence>
<dbReference type="Pfam" id="PF00005">
    <property type="entry name" value="ABC_tran"/>
    <property type="match status" value="1"/>
</dbReference>
<dbReference type="OrthoDB" id="6512918at2759"/>
<dbReference type="PROSITE" id="PS50893">
    <property type="entry name" value="ABC_TRANSPORTER_2"/>
    <property type="match status" value="1"/>
</dbReference>
<keyword evidence="6" id="KW-1185">Reference proteome</keyword>
<dbReference type="Proteomes" id="UP000825935">
    <property type="component" value="Chromosome 2"/>
</dbReference>
<dbReference type="AlphaFoldDB" id="A0A8T2VA24"/>
<evidence type="ECO:0000313" key="5">
    <source>
        <dbReference type="EMBL" id="KAH7444232.1"/>
    </source>
</evidence>
<evidence type="ECO:0000259" key="4">
    <source>
        <dbReference type="PROSITE" id="PS50893"/>
    </source>
</evidence>
<name>A0A8T2VA24_CERRI</name>
<dbReference type="SMART" id="SM00382">
    <property type="entry name" value="AAA"/>
    <property type="match status" value="1"/>
</dbReference>